<dbReference type="EMBL" id="CAKXYY010000007">
    <property type="protein sequence ID" value="CAH2352508.1"/>
    <property type="molecule type" value="Genomic_DNA"/>
</dbReference>
<dbReference type="GO" id="GO:0005886">
    <property type="term" value="C:plasma membrane"/>
    <property type="evidence" value="ECO:0007669"/>
    <property type="project" value="InterPro"/>
</dbReference>
<evidence type="ECO:0000256" key="1">
    <source>
        <dbReference type="SAM" id="MobiDB-lite"/>
    </source>
</evidence>
<comment type="caution">
    <text evidence="3">The sequence shown here is derived from an EMBL/GenBank/DDBJ whole genome shotgun (WGS) entry which is preliminary data.</text>
</comment>
<gene>
    <name evidence="3" type="ORF">CLIB1423_07S01112</name>
</gene>
<keyword evidence="2" id="KW-1133">Transmembrane helix</keyword>
<feature type="region of interest" description="Disordered" evidence="1">
    <location>
        <begin position="492"/>
        <end position="540"/>
    </location>
</feature>
<reference evidence="3" key="1">
    <citation type="submission" date="2022-03" db="EMBL/GenBank/DDBJ databases">
        <authorList>
            <person name="Legras J.-L."/>
            <person name="Devillers H."/>
            <person name="Grondin C."/>
        </authorList>
    </citation>
    <scope>NUCLEOTIDE SEQUENCE</scope>
    <source>
        <strain evidence="3">CLIB 1423</strain>
    </source>
</reference>
<protein>
    <recommendedName>
        <fullName evidence="5">Ecm7p</fullName>
    </recommendedName>
</protein>
<dbReference type="PANTHER" id="PTHR28019">
    <property type="entry name" value="CELL MEMBRANE PROTEIN YLR413W-RELATED"/>
    <property type="match status" value="1"/>
</dbReference>
<feature type="compositionally biased region" description="Polar residues" evidence="1">
    <location>
        <begin position="516"/>
        <end position="538"/>
    </location>
</feature>
<dbReference type="PANTHER" id="PTHR28019:SF6">
    <property type="entry name" value="PROTEIN ECM7"/>
    <property type="match status" value="1"/>
</dbReference>
<evidence type="ECO:0000256" key="2">
    <source>
        <dbReference type="SAM" id="Phobius"/>
    </source>
</evidence>
<dbReference type="Proteomes" id="UP000837801">
    <property type="component" value="Unassembled WGS sequence"/>
</dbReference>
<accession>A0A9P0VXH6</accession>
<dbReference type="GO" id="GO:0031505">
    <property type="term" value="P:fungal-type cell wall organization"/>
    <property type="evidence" value="ECO:0007669"/>
    <property type="project" value="TreeGrafter"/>
</dbReference>
<dbReference type="OrthoDB" id="4062523at2759"/>
<proteinExistence type="predicted"/>
<feature type="transmembrane region" description="Helical" evidence="2">
    <location>
        <begin position="245"/>
        <end position="271"/>
    </location>
</feature>
<dbReference type="AlphaFoldDB" id="A0A9P0VXH6"/>
<evidence type="ECO:0000313" key="4">
    <source>
        <dbReference type="Proteomes" id="UP000837801"/>
    </source>
</evidence>
<feature type="transmembrane region" description="Helical" evidence="2">
    <location>
        <begin position="292"/>
        <end position="316"/>
    </location>
</feature>
<dbReference type="InterPro" id="IPR052413">
    <property type="entry name" value="SUR7_domain"/>
</dbReference>
<evidence type="ECO:0000313" key="3">
    <source>
        <dbReference type="EMBL" id="CAH2352508.1"/>
    </source>
</evidence>
<sequence length="596" mass="67520">MRPFKLSKPFQNLSIPQSILQKARLLFSSLALVFLVVVLVIPYLDSKIFYCARINCTREDLSEALYNSLRTSVTSTEGDTPVDATLTNSQVIALTDYTESLYASAPQFTINSLWRWCSGNYIQEEVIDKYGQVTHKHVNETLTCYDYHPSQNQSIFDYVGQLQAIGLESIMAYAYSDDVDNATKEAGYHERVYQRGRAFKLVNPAIGFSAILQGIIIIFTLILYSSRFQKADDHQYADLESVPRFLLHIITVISCVAFLSGSIGASIITRIMNDVQGEIRDDLEAWGIEMKFGTLFVSFLWWGVSFTILVMFSWALPVWCANPVDNDFFDDEEDNSPHHNLVFSRRTTATYQPREEKYLAKEKIRKIQSDTSKLSKAKNRVSGLLGVKKNGKNNVSFSDQDDNLHYERNRLINEDNANMDENELDANEDEFGDILSNSGHSASSIVAGGSAELHHISPIFEEKNEEALRQLGRSLSRKSSVRHLNRNLSKSKTKISILESQSEEPLADNTAGIGRSGSQHSQQQTYDGYGHNKSQGPTQDLEVDNEFDYKEDDQVINQRNLLDILQTRQRRESVGSSFLNADEIELLDFNESIHKL</sequence>
<keyword evidence="2" id="KW-0812">Transmembrane</keyword>
<feature type="transmembrane region" description="Helical" evidence="2">
    <location>
        <begin position="201"/>
        <end position="225"/>
    </location>
</feature>
<dbReference type="Pfam" id="PF06687">
    <property type="entry name" value="SUR7"/>
    <property type="match status" value="1"/>
</dbReference>
<dbReference type="GO" id="GO:0051285">
    <property type="term" value="C:cell cortex of cell tip"/>
    <property type="evidence" value="ECO:0007669"/>
    <property type="project" value="TreeGrafter"/>
</dbReference>
<organism evidence="3 4">
    <name type="scientific">[Candida] railenensis</name>
    <dbReference type="NCBI Taxonomy" id="45579"/>
    <lineage>
        <taxon>Eukaryota</taxon>
        <taxon>Fungi</taxon>
        <taxon>Dikarya</taxon>
        <taxon>Ascomycota</taxon>
        <taxon>Saccharomycotina</taxon>
        <taxon>Pichiomycetes</taxon>
        <taxon>Debaryomycetaceae</taxon>
        <taxon>Kurtzmaniella</taxon>
    </lineage>
</organism>
<keyword evidence="2" id="KW-0472">Membrane</keyword>
<keyword evidence="4" id="KW-1185">Reference proteome</keyword>
<evidence type="ECO:0008006" key="5">
    <source>
        <dbReference type="Google" id="ProtNLM"/>
    </source>
</evidence>
<feature type="transmembrane region" description="Helical" evidence="2">
    <location>
        <begin position="25"/>
        <end position="44"/>
    </location>
</feature>
<name>A0A9P0VXH6_9ASCO</name>
<dbReference type="InterPro" id="IPR009571">
    <property type="entry name" value="SUR7/Rim9-like_fungi"/>
</dbReference>